<feature type="domain" description="Transglycosylase SLT" evidence="2">
    <location>
        <begin position="224"/>
        <end position="319"/>
    </location>
</feature>
<evidence type="ECO:0000313" key="3">
    <source>
        <dbReference type="EMBL" id="RCG33161.1"/>
    </source>
</evidence>
<reference evidence="3 4" key="1">
    <citation type="submission" date="2018-06" db="EMBL/GenBank/DDBJ databases">
        <title>Sphaerisporangium craniellae sp. nov., isolated from a marine sponge in the South China Sea.</title>
        <authorList>
            <person name="Li L."/>
        </authorList>
    </citation>
    <scope>NUCLEOTIDE SEQUENCE [LARGE SCALE GENOMIC DNA]</scope>
    <source>
        <strain evidence="3 4">CCTCC AA 208026</strain>
    </source>
</reference>
<accession>A0A367FS87</accession>
<dbReference type="AlphaFoldDB" id="A0A367FS87"/>
<protein>
    <recommendedName>
        <fullName evidence="2">Transglycosylase SLT domain-containing protein</fullName>
    </recommendedName>
</protein>
<dbReference type="SUPFAM" id="SSF53955">
    <property type="entry name" value="Lysozyme-like"/>
    <property type="match status" value="1"/>
</dbReference>
<gene>
    <name evidence="3" type="ORF">DQ384_01600</name>
</gene>
<dbReference type="OrthoDB" id="9796191at2"/>
<sequence length="355" mass="38512">MNARTDPLGAAPPQGRQADPGARWAGPRLAGLLMTGVLMTGCASPATEPVTPATRPAASPAPPSTSSEPGASETGASETVGPDDGSPPPGTPRPSAHGDALPAPDAAVPTDPERLAEALVRTDAALGRAVDAWLGEDRKADGEPPEPVVLLSLYQQRVYRLMGHRPELARRVVERLPSRLAARARDDAEAARSLFSLTRPTSTPGRFRTQEPPDAEKLRGHLREGERRFGVGWEVLAAVMFVETKFGRLRSPSSAGAQGPMQFMPATWRAYGLGGDVHDPRDAVLGAANYLRASGAPRDYRRALYAYNHDRRYVDAVQRYARMMRRDPRAYYTYYNWQVFVLTTRGDLRITGPRG</sequence>
<organism evidence="3 4">
    <name type="scientific">Sphaerisporangium album</name>
    <dbReference type="NCBI Taxonomy" id="509200"/>
    <lineage>
        <taxon>Bacteria</taxon>
        <taxon>Bacillati</taxon>
        <taxon>Actinomycetota</taxon>
        <taxon>Actinomycetes</taxon>
        <taxon>Streptosporangiales</taxon>
        <taxon>Streptosporangiaceae</taxon>
        <taxon>Sphaerisporangium</taxon>
    </lineage>
</organism>
<feature type="region of interest" description="Disordered" evidence="1">
    <location>
        <begin position="1"/>
        <end position="24"/>
    </location>
</feature>
<dbReference type="RefSeq" id="WP_114026825.1">
    <property type="nucleotide sequence ID" value="NZ_QOIL01000001.1"/>
</dbReference>
<feature type="region of interest" description="Disordered" evidence="1">
    <location>
        <begin position="42"/>
        <end position="108"/>
    </location>
</feature>
<dbReference type="InterPro" id="IPR023346">
    <property type="entry name" value="Lysozyme-like_dom_sf"/>
</dbReference>
<feature type="compositionally biased region" description="Low complexity" evidence="1">
    <location>
        <begin position="51"/>
        <end position="75"/>
    </location>
</feature>
<evidence type="ECO:0000259" key="2">
    <source>
        <dbReference type="Pfam" id="PF01464"/>
    </source>
</evidence>
<dbReference type="EMBL" id="QOIL01000001">
    <property type="protein sequence ID" value="RCG33161.1"/>
    <property type="molecule type" value="Genomic_DNA"/>
</dbReference>
<dbReference type="Pfam" id="PF01464">
    <property type="entry name" value="SLT"/>
    <property type="match status" value="1"/>
</dbReference>
<dbReference type="Proteomes" id="UP000253094">
    <property type="component" value="Unassembled WGS sequence"/>
</dbReference>
<proteinExistence type="predicted"/>
<dbReference type="InterPro" id="IPR008258">
    <property type="entry name" value="Transglycosylase_SLT_dom_1"/>
</dbReference>
<comment type="caution">
    <text evidence="3">The sequence shown here is derived from an EMBL/GenBank/DDBJ whole genome shotgun (WGS) entry which is preliminary data.</text>
</comment>
<dbReference type="CDD" id="cd13399">
    <property type="entry name" value="Slt35-like"/>
    <property type="match status" value="1"/>
</dbReference>
<keyword evidence="4" id="KW-1185">Reference proteome</keyword>
<name>A0A367FS87_9ACTN</name>
<evidence type="ECO:0000313" key="4">
    <source>
        <dbReference type="Proteomes" id="UP000253094"/>
    </source>
</evidence>
<evidence type="ECO:0000256" key="1">
    <source>
        <dbReference type="SAM" id="MobiDB-lite"/>
    </source>
</evidence>
<dbReference type="Gene3D" id="1.10.530.10">
    <property type="match status" value="1"/>
</dbReference>